<sequence length="73" mass="8149">MTHDTFEVGFADRTHIMVGSLVINWSMTKATSGRRVVEEKGCRFVLSEGDMVKAAKGKGYTLLDWEFGTLHAK</sequence>
<evidence type="ECO:0000313" key="1">
    <source>
        <dbReference type="EnsemblPlants" id="EMT25765"/>
    </source>
</evidence>
<dbReference type="EnsemblPlants" id="EMT25765">
    <property type="protein sequence ID" value="EMT25765"/>
    <property type="gene ID" value="F775_31865"/>
</dbReference>
<accession>M8BLD0</accession>
<name>M8BLD0_AEGTA</name>
<protein>
    <submittedName>
        <fullName evidence="1">Uncharacterized protein</fullName>
    </submittedName>
</protein>
<organism evidence="1">
    <name type="scientific">Aegilops tauschii</name>
    <name type="common">Tausch's goatgrass</name>
    <name type="synonym">Aegilops squarrosa</name>
    <dbReference type="NCBI Taxonomy" id="37682"/>
    <lineage>
        <taxon>Eukaryota</taxon>
        <taxon>Viridiplantae</taxon>
        <taxon>Streptophyta</taxon>
        <taxon>Embryophyta</taxon>
        <taxon>Tracheophyta</taxon>
        <taxon>Spermatophyta</taxon>
        <taxon>Magnoliopsida</taxon>
        <taxon>Liliopsida</taxon>
        <taxon>Poales</taxon>
        <taxon>Poaceae</taxon>
        <taxon>BOP clade</taxon>
        <taxon>Pooideae</taxon>
        <taxon>Triticodae</taxon>
        <taxon>Triticeae</taxon>
        <taxon>Triticinae</taxon>
        <taxon>Aegilops</taxon>
    </lineage>
</organism>
<reference evidence="1" key="1">
    <citation type="submission" date="2015-06" db="UniProtKB">
        <authorList>
            <consortium name="EnsemblPlants"/>
        </authorList>
    </citation>
    <scope>IDENTIFICATION</scope>
</reference>
<proteinExistence type="predicted"/>
<dbReference type="AlphaFoldDB" id="M8BLD0"/>